<feature type="domain" description="Trimeric autotransporter adhesin YadA-like head" evidence="1">
    <location>
        <begin position="234"/>
        <end position="255"/>
    </location>
</feature>
<accession>S3N754</accession>
<feature type="domain" description="Trimeric autotransporter adhesin YadA-like head" evidence="1">
    <location>
        <begin position="185"/>
        <end position="209"/>
    </location>
</feature>
<dbReference type="Pfam" id="PF13018">
    <property type="entry name" value="ESPR"/>
    <property type="match status" value="1"/>
</dbReference>
<feature type="domain" description="Trimeric autotransporter adhesin YadA-like head" evidence="1">
    <location>
        <begin position="690"/>
        <end position="718"/>
    </location>
</feature>
<feature type="domain" description="Trimeric autotransporter adhesin YadA-like head" evidence="1">
    <location>
        <begin position="607"/>
        <end position="633"/>
    </location>
</feature>
<keyword evidence="5" id="KW-1185">Reference proteome</keyword>
<feature type="non-terminal residue" evidence="4">
    <location>
        <position position="864"/>
    </location>
</feature>
<evidence type="ECO:0000313" key="4">
    <source>
        <dbReference type="EMBL" id="EPF75682.1"/>
    </source>
</evidence>
<proteinExistence type="predicted"/>
<dbReference type="Pfam" id="PF05658">
    <property type="entry name" value="YadA_head"/>
    <property type="match status" value="6"/>
</dbReference>
<feature type="domain" description="Trimeric autotransporter adhesin YadA-like head" evidence="1">
    <location>
        <begin position="565"/>
        <end position="581"/>
    </location>
</feature>
<dbReference type="Gene3D" id="2.20.70.140">
    <property type="match status" value="1"/>
</dbReference>
<evidence type="ECO:0000259" key="1">
    <source>
        <dbReference type="Pfam" id="PF05658"/>
    </source>
</evidence>
<feature type="domain" description="Trimeric autotransporter adhesin YadA-like stalk" evidence="2">
    <location>
        <begin position="818"/>
        <end position="854"/>
    </location>
</feature>
<dbReference type="GO" id="GO:0019867">
    <property type="term" value="C:outer membrane"/>
    <property type="evidence" value="ECO:0007669"/>
    <property type="project" value="InterPro"/>
</dbReference>
<feature type="domain" description="Trimeric autotransporter adhesin YadA-like stalk" evidence="2">
    <location>
        <begin position="497"/>
        <end position="525"/>
    </location>
</feature>
<feature type="domain" description="Trimeric autotransporter adhesin YadA-like head" evidence="1">
    <location>
        <begin position="584"/>
        <end position="605"/>
    </location>
</feature>
<evidence type="ECO:0000313" key="5">
    <source>
        <dbReference type="Proteomes" id="UP000014568"/>
    </source>
</evidence>
<protein>
    <recommendedName>
        <fullName evidence="6">Trimeric autotransporter adhesin</fullName>
    </recommendedName>
</protein>
<dbReference type="InterPro" id="IPR008640">
    <property type="entry name" value="Adhesin_Head_dom"/>
</dbReference>
<sequence length="864" mass="85070">MNKIYRVIWNASLGAWVAVSELAKSKGKRSSSSAVIGETAVVNVNSQKNGINVFLKPLSAAILMISSPMAFAYTAGNGTAPGSGAIAISDSTCSAATAGELRSIALGCGASATTSGSTGTPGGSIAVGDRATSHNGGVAIGQNSLANSGDDKGGVAIGSNTQAYAYGVAIGEGAISDQAGVDLAKGTVAIGTKSHVDNADGGVAIGNRSKVGSGATNSMSLGLEANVNANITAGMAVGAQSSVSKSNAVALGAKSNTDLSATSETQATVGVLTYGGFKGQAASAGDQVSLGSAGKERQIKNLAAGKIAVDSTDGVNGSQLFATNTVLGNVASTTKNVLGGTAALNPNGSLTMTDIGGTGKNTIDEAIKASKTVVKQGANTTVTYDAATNSYTVNASAGTTGSLTFAGNSGSKVKQLGETMTIKGTGAKTDDQYSGQNIKTMVDTDGNLVVAMDKNLAGLESVSVGNTVINNTGLTINNGPSITTGGINAGDKVIGKVADGVAGKDAVNVDQLNAAKTKVVAGTHTTVEFDPITNTYKVNADGDQTHYVSVNDGGTQGGNYNNDGATGISAVAIGIDAKASGSWSVALGEGANAIGSGVVALGSESKAEGFRSTAVGNFAQSLGEYSLALGSEAIAFSPLSIAIGHSSQAIGDSALTIGGNAVTENSIAIGLRSLAWLGKEVTVVGTDSGAYGDNTVAVGYNAVVDDNAHNSTAVGSRSFVKENKTGSSVFGRNATSDAVDGSAVGFDTLVTAEGGMALGAKSVADRAATGTSGQVYIGQNASAADQLAVNNTKATTGAVSVGGLHKAKDGTETIVRRQITNLAAGLEDTDAVNVAQLKETANTVTTELTNKGLKFAGNSGTPVA</sequence>
<dbReference type="RefSeq" id="WP_016655758.1">
    <property type="nucleotide sequence ID" value="NZ_KE340352.1"/>
</dbReference>
<dbReference type="HOGENOM" id="CLU_384413_0_0_6"/>
<feature type="domain" description="ESPR" evidence="3">
    <location>
        <begin position="1"/>
        <end position="38"/>
    </location>
</feature>
<gene>
    <name evidence="4" type="ORF">F945_01349</name>
</gene>
<dbReference type="AlphaFoldDB" id="S3N754"/>
<comment type="caution">
    <text evidence="4">The sequence shown here is derived from an EMBL/GenBank/DDBJ whole genome shotgun (WGS) entry which is preliminary data.</text>
</comment>
<reference evidence="4 5" key="1">
    <citation type="submission" date="2013-06" db="EMBL/GenBank/DDBJ databases">
        <title>The Genome Sequence of Acinetobacter rudis CIP 110305.</title>
        <authorList>
            <consortium name="The Broad Institute Genome Sequencing Platform"/>
            <consortium name="The Broad Institute Genome Sequencing Center for Infectious Disease"/>
            <person name="Cerqueira G."/>
            <person name="Feldgarden M."/>
            <person name="Courvalin P."/>
            <person name="Perichon B."/>
            <person name="Grillot-Courvalin C."/>
            <person name="Clermont D."/>
            <person name="Rocha E."/>
            <person name="Yoon E.-J."/>
            <person name="Nemec A."/>
            <person name="Young S.K."/>
            <person name="Zeng Q."/>
            <person name="Gargeya S."/>
            <person name="Fitzgerald M."/>
            <person name="Abouelleil A."/>
            <person name="Alvarado L."/>
            <person name="Berlin A.M."/>
            <person name="Chapman S.B."/>
            <person name="Dewar J."/>
            <person name="Goldberg J."/>
            <person name="Griggs A."/>
            <person name="Gujja S."/>
            <person name="Hansen M."/>
            <person name="Howarth C."/>
            <person name="Imamovic A."/>
            <person name="Larimer J."/>
            <person name="McCowan C."/>
            <person name="Murphy C."/>
            <person name="Pearson M."/>
            <person name="Priest M."/>
            <person name="Roberts A."/>
            <person name="Saif S."/>
            <person name="Shea T."/>
            <person name="Sykes S."/>
            <person name="Wortman J."/>
            <person name="Nusbaum C."/>
            <person name="Birren B."/>
        </authorList>
    </citation>
    <scope>NUCLEOTIDE SEQUENCE [LARGE SCALE GENOMIC DNA]</scope>
    <source>
        <strain evidence="4 5">CIP 110305</strain>
    </source>
</reference>
<feature type="domain" description="Trimeric autotransporter adhesin YadA-like stalk" evidence="2">
    <location>
        <begin position="298"/>
        <end position="341"/>
    </location>
</feature>
<organism evidence="4 5">
    <name type="scientific">Acinetobacter rudis CIP 110305</name>
    <dbReference type="NCBI Taxonomy" id="421052"/>
    <lineage>
        <taxon>Bacteria</taxon>
        <taxon>Pseudomonadati</taxon>
        <taxon>Pseudomonadota</taxon>
        <taxon>Gammaproteobacteria</taxon>
        <taxon>Moraxellales</taxon>
        <taxon>Moraxellaceae</taxon>
        <taxon>Acinetobacter</taxon>
    </lineage>
</organism>
<evidence type="ECO:0000259" key="3">
    <source>
        <dbReference type="Pfam" id="PF13018"/>
    </source>
</evidence>
<dbReference type="Gene3D" id="2.150.10.10">
    <property type="entry name" value="Serralysin-like metalloprotease, C-terminal"/>
    <property type="match status" value="4"/>
</dbReference>
<dbReference type="Proteomes" id="UP000014568">
    <property type="component" value="Unassembled WGS sequence"/>
</dbReference>
<dbReference type="EMBL" id="ATGI01000013">
    <property type="protein sequence ID" value="EPF75682.1"/>
    <property type="molecule type" value="Genomic_DNA"/>
</dbReference>
<dbReference type="InterPro" id="IPR008635">
    <property type="entry name" value="Coiled_stalk_dom"/>
</dbReference>
<evidence type="ECO:0000259" key="2">
    <source>
        <dbReference type="Pfam" id="PF05662"/>
    </source>
</evidence>
<dbReference type="Gene3D" id="6.10.250.2040">
    <property type="match status" value="1"/>
</dbReference>
<dbReference type="InterPro" id="IPR024973">
    <property type="entry name" value="ESPR"/>
</dbReference>
<dbReference type="CDD" id="cd12820">
    <property type="entry name" value="LbR_YadA-like"/>
    <property type="match status" value="1"/>
</dbReference>
<name>S3N754_9GAMM</name>
<dbReference type="SUPFAM" id="SSF101967">
    <property type="entry name" value="Adhesin YadA, collagen-binding domain"/>
    <property type="match status" value="3"/>
</dbReference>
<evidence type="ECO:0008006" key="6">
    <source>
        <dbReference type="Google" id="ProtNLM"/>
    </source>
</evidence>
<dbReference type="Pfam" id="PF05662">
    <property type="entry name" value="YadA_stalk"/>
    <property type="match status" value="3"/>
</dbReference>
<dbReference type="InterPro" id="IPR011049">
    <property type="entry name" value="Serralysin-like_metalloprot_C"/>
</dbReference>
<dbReference type="eggNOG" id="COG5295">
    <property type="taxonomic scope" value="Bacteria"/>
</dbReference>